<dbReference type="EMBL" id="QJPH01000523">
    <property type="protein sequence ID" value="PZN71411.1"/>
    <property type="molecule type" value="Genomic_DNA"/>
</dbReference>
<accession>A0A2W4QGQ6</accession>
<sequence>MTDSEGLEVALTPVQLAALLEGEDFEGEGTLSSRLWGAAALAGGAIELIGAAALLLTPEPTMVTKIAGGALAVHGADTTSSALVQIVSGRTRTTLTSQAATSAAEALGAEPGTAATVGMAIDIAVPLLAGFAGAARVIAIRRGVVSLVAEESAGGHTIARHVARTEAQLQARLAAQKAIPVASSFRNLEEAEKIVSLALRANKGVIKTWAKSALAGQTKAISFEAGRSIGYGVVRSTGKLTELRNVLVVVKKVQDQNRIYFILTAYPKL</sequence>
<name>A0A2W4QGQ6_9GAMM</name>
<comment type="caution">
    <text evidence="2">The sequence shown here is derived from an EMBL/GenBank/DDBJ whole genome shotgun (WGS) entry which is preliminary data.</text>
</comment>
<evidence type="ECO:0000313" key="2">
    <source>
        <dbReference type="EMBL" id="PZN71411.1"/>
    </source>
</evidence>
<dbReference type="AlphaFoldDB" id="A0A2W4QGQ6"/>
<proteinExistence type="predicted"/>
<dbReference type="CDD" id="cd20684">
    <property type="entry name" value="CdiA-CT_Yk_RNaseA-like"/>
    <property type="match status" value="1"/>
</dbReference>
<protein>
    <recommendedName>
        <fullName evidence="1">Bacterial CdiA-CT RNAse A domain-containing protein</fullName>
    </recommendedName>
</protein>
<organism evidence="2 3">
    <name type="scientific">Candidatus Methylumidiphilus alinenensis</name>
    <dbReference type="NCBI Taxonomy" id="2202197"/>
    <lineage>
        <taxon>Bacteria</taxon>
        <taxon>Pseudomonadati</taxon>
        <taxon>Pseudomonadota</taxon>
        <taxon>Gammaproteobacteria</taxon>
        <taxon>Methylococcales</taxon>
        <taxon>Candidatus Methylumidiphilus</taxon>
    </lineage>
</organism>
<dbReference type="Pfam" id="PF18431">
    <property type="entry name" value="RNAse_A_bac"/>
    <property type="match status" value="1"/>
</dbReference>
<evidence type="ECO:0000259" key="1">
    <source>
        <dbReference type="Pfam" id="PF18431"/>
    </source>
</evidence>
<feature type="domain" description="Bacterial CdiA-CT RNAse A" evidence="1">
    <location>
        <begin position="155"/>
        <end position="267"/>
    </location>
</feature>
<gene>
    <name evidence="2" type="ORF">DM484_26430</name>
</gene>
<dbReference type="InterPro" id="IPR041436">
    <property type="entry name" value="RNAse_A_bac"/>
</dbReference>
<reference evidence="2 3" key="1">
    <citation type="journal article" date="2018" name="Aquat. Microb. Ecol.">
        <title>Gammaproteobacterial methanotrophs dominate.</title>
        <authorList>
            <person name="Rissanen A.J."/>
            <person name="Saarenheimo J."/>
            <person name="Tiirola M."/>
            <person name="Peura S."/>
            <person name="Aalto S.L."/>
            <person name="Karvinen A."/>
            <person name="Nykanen H."/>
        </authorList>
    </citation>
    <scope>NUCLEOTIDE SEQUENCE [LARGE SCALE GENOMIC DNA]</scope>
    <source>
        <strain evidence="2">AMbin10</strain>
    </source>
</reference>
<evidence type="ECO:0000313" key="3">
    <source>
        <dbReference type="Proteomes" id="UP000249396"/>
    </source>
</evidence>
<dbReference type="Proteomes" id="UP000249396">
    <property type="component" value="Unassembled WGS sequence"/>
</dbReference>